<dbReference type="SUPFAM" id="SSF54373">
    <property type="entry name" value="FAD-linked reductases, C-terminal domain"/>
    <property type="match status" value="1"/>
</dbReference>
<feature type="domain" description="FAD-binding" evidence="6">
    <location>
        <begin position="28"/>
        <end position="158"/>
    </location>
</feature>
<dbReference type="Pfam" id="PF07976">
    <property type="entry name" value="Phe_hydrox_dim"/>
    <property type="match status" value="1"/>
</dbReference>
<evidence type="ECO:0000259" key="6">
    <source>
        <dbReference type="Pfam" id="PF01494"/>
    </source>
</evidence>
<evidence type="ECO:0008006" key="10">
    <source>
        <dbReference type="Google" id="ProtNLM"/>
    </source>
</evidence>
<dbReference type="OrthoDB" id="10250282at2759"/>
<dbReference type="InterPro" id="IPR012941">
    <property type="entry name" value="Phe_hydrox_C_dim_dom"/>
</dbReference>
<comment type="similarity">
    <text evidence="1">Belongs to the PheA/TfdB FAD monooxygenase family.</text>
</comment>
<keyword evidence="5" id="KW-0812">Transmembrane</keyword>
<feature type="domain" description="Phenol hydroxylase-like C-terminal dimerisation" evidence="7">
    <location>
        <begin position="478"/>
        <end position="680"/>
    </location>
</feature>
<dbReference type="Gene3D" id="3.40.30.20">
    <property type="match status" value="1"/>
</dbReference>
<sequence length="690" mass="78249">METIVLRARSMCKIPRWVDLHGLIISRLIIGAGPSGLMAAYWMARCGINARIIDKRETKIFVGHADGLRPRTLELFDSMGFQHRVLHEASESTEVNLWGPGDQGKLVRQALLDMTQADHSPYHNTRLSQGRIERFILDSIHENSDLRVERSVVTETLEYEEKLGLDPEAYPITVKLRTLSPEELNTPNSDKQNFKTELTHEDLLPDDWDDLGQRGSHKEKVETVKAKYLIGCDGAHSWTRKQLEIPTEGSNTDHIWGVIDVIAISNFRKSKTIPHDQLRLTSTLADIRRVSVVTGTTGTILVIPRERGITRFYVPVQTCEAGTSDRFDRSIITPKMIKSRVQEIIAPYTFEFELCDWWTVYQIGQRIATQVTRGDRIFLAGDAVHTHSPKMGLGMNMSLQDGFNLGWKVALAAAGTIKRETLKTYELERHPLAKMLIEFDRHWVNLFLDVETGEKDTKAESMAAMSAKFENFAHGWNVYYPASNIVSKSSEHGDAAIPQNLVPGERIHPFKLRNQADGCPQWTTRLLKSDGRFRILVLAGDVRDPIQKQRIETFTQALGSQSTSGSPLLDRYAGIPGRFESPIDIFTIHCSPWKEVELFDFPEVLRPLSMSTGYAYDKIWCDDACIFDRYCDGTAYEKWGVDRALGTLVVIRPDQYIGWMGNIEDLEEMTRYFDGVLVSKSTVNEMPTVI</sequence>
<feature type="transmembrane region" description="Helical" evidence="5">
    <location>
        <begin position="20"/>
        <end position="44"/>
    </location>
</feature>
<dbReference type="InterPro" id="IPR036249">
    <property type="entry name" value="Thioredoxin-like_sf"/>
</dbReference>
<evidence type="ECO:0000313" key="8">
    <source>
        <dbReference type="EMBL" id="CAG8287350.1"/>
    </source>
</evidence>
<dbReference type="AlphaFoldDB" id="A0A9W4IHY6"/>
<dbReference type="EMBL" id="CAJVPD010000066">
    <property type="protein sequence ID" value="CAG8287350.1"/>
    <property type="molecule type" value="Genomic_DNA"/>
</dbReference>
<evidence type="ECO:0000256" key="4">
    <source>
        <dbReference type="ARBA" id="ARBA00023002"/>
    </source>
</evidence>
<keyword evidence="4" id="KW-0560">Oxidoreductase</keyword>
<feature type="domain" description="FAD-binding" evidence="6">
    <location>
        <begin position="217"/>
        <end position="439"/>
    </location>
</feature>
<dbReference type="InterPro" id="IPR002938">
    <property type="entry name" value="FAD-bd"/>
</dbReference>
<dbReference type="Gene3D" id="3.30.9.10">
    <property type="entry name" value="D-Amino Acid Oxidase, subunit A, domain 2"/>
    <property type="match status" value="1"/>
</dbReference>
<accession>A0A9W4IHY6</accession>
<dbReference type="PRINTS" id="PR00420">
    <property type="entry name" value="RNGMNOXGNASE"/>
</dbReference>
<evidence type="ECO:0000256" key="3">
    <source>
        <dbReference type="ARBA" id="ARBA00022827"/>
    </source>
</evidence>
<evidence type="ECO:0000256" key="1">
    <source>
        <dbReference type="ARBA" id="ARBA00007801"/>
    </source>
</evidence>
<keyword evidence="5" id="KW-1133">Transmembrane helix</keyword>
<comment type="caution">
    <text evidence="8">The sequence shown here is derived from an EMBL/GenBank/DDBJ whole genome shotgun (WGS) entry which is preliminary data.</text>
</comment>
<gene>
    <name evidence="8" type="ORF">PSALAMII_LOCUS1530</name>
</gene>
<dbReference type="PANTHER" id="PTHR43004:SF20">
    <property type="entry name" value="2-MONOOXYGENASE, PUTATIVE (AFU_ORTHOLOGUE AFUA_1G13660)-RELATED"/>
    <property type="match status" value="1"/>
</dbReference>
<keyword evidence="2" id="KW-0285">Flavoprotein</keyword>
<dbReference type="Pfam" id="PF01494">
    <property type="entry name" value="FAD_binding_3"/>
    <property type="match status" value="2"/>
</dbReference>
<dbReference type="InterPro" id="IPR038220">
    <property type="entry name" value="PHOX_C_sf"/>
</dbReference>
<keyword evidence="3" id="KW-0274">FAD</keyword>
<dbReference type="Gene3D" id="3.50.50.60">
    <property type="entry name" value="FAD/NAD(P)-binding domain"/>
    <property type="match status" value="1"/>
</dbReference>
<name>A0A9W4IHY6_9EURO</name>
<dbReference type="CDD" id="cd02979">
    <property type="entry name" value="PHOX_C"/>
    <property type="match status" value="1"/>
</dbReference>
<evidence type="ECO:0000256" key="5">
    <source>
        <dbReference type="SAM" id="Phobius"/>
    </source>
</evidence>
<organism evidence="8 9">
    <name type="scientific">Penicillium salamii</name>
    <dbReference type="NCBI Taxonomy" id="1612424"/>
    <lineage>
        <taxon>Eukaryota</taxon>
        <taxon>Fungi</taxon>
        <taxon>Dikarya</taxon>
        <taxon>Ascomycota</taxon>
        <taxon>Pezizomycotina</taxon>
        <taxon>Eurotiomycetes</taxon>
        <taxon>Eurotiomycetidae</taxon>
        <taxon>Eurotiales</taxon>
        <taxon>Aspergillaceae</taxon>
        <taxon>Penicillium</taxon>
    </lineage>
</organism>
<reference evidence="8" key="1">
    <citation type="submission" date="2021-07" db="EMBL/GenBank/DDBJ databases">
        <authorList>
            <person name="Branca A.L. A."/>
        </authorList>
    </citation>
    <scope>NUCLEOTIDE SEQUENCE</scope>
</reference>
<dbReference type="InterPro" id="IPR050641">
    <property type="entry name" value="RIFMO-like"/>
</dbReference>
<dbReference type="InterPro" id="IPR036188">
    <property type="entry name" value="FAD/NAD-bd_sf"/>
</dbReference>
<proteinExistence type="inferred from homology"/>
<dbReference type="GO" id="GO:0016709">
    <property type="term" value="F:oxidoreductase activity, acting on paired donors, with incorporation or reduction of molecular oxygen, NAD(P)H as one donor, and incorporation of one atom of oxygen"/>
    <property type="evidence" value="ECO:0007669"/>
    <property type="project" value="UniProtKB-ARBA"/>
</dbReference>
<dbReference type="SUPFAM" id="SSF52833">
    <property type="entry name" value="Thioredoxin-like"/>
    <property type="match status" value="1"/>
</dbReference>
<keyword evidence="5" id="KW-0472">Membrane</keyword>
<protein>
    <recommendedName>
        <fullName evidence="10">Phenol 2-monooxygenase</fullName>
    </recommendedName>
</protein>
<dbReference type="SUPFAM" id="SSF51905">
    <property type="entry name" value="FAD/NAD(P)-binding domain"/>
    <property type="match status" value="1"/>
</dbReference>
<dbReference type="GO" id="GO:0071949">
    <property type="term" value="F:FAD binding"/>
    <property type="evidence" value="ECO:0007669"/>
    <property type="project" value="InterPro"/>
</dbReference>
<evidence type="ECO:0000313" key="9">
    <source>
        <dbReference type="Proteomes" id="UP001152592"/>
    </source>
</evidence>
<evidence type="ECO:0000259" key="7">
    <source>
        <dbReference type="Pfam" id="PF07976"/>
    </source>
</evidence>
<dbReference type="Proteomes" id="UP001152592">
    <property type="component" value="Unassembled WGS sequence"/>
</dbReference>
<evidence type="ECO:0000256" key="2">
    <source>
        <dbReference type="ARBA" id="ARBA00022630"/>
    </source>
</evidence>
<dbReference type="PANTHER" id="PTHR43004">
    <property type="entry name" value="TRK SYSTEM POTASSIUM UPTAKE PROTEIN"/>
    <property type="match status" value="1"/>
</dbReference>